<evidence type="ECO:0000313" key="4">
    <source>
        <dbReference type="Proteomes" id="UP000176608"/>
    </source>
</evidence>
<dbReference type="InterPro" id="IPR001667">
    <property type="entry name" value="DDH_dom"/>
</dbReference>
<dbReference type="STRING" id="1802617.A2886_03390"/>
<dbReference type="SUPFAM" id="SSF64182">
    <property type="entry name" value="DHH phosphoesterases"/>
    <property type="match status" value="1"/>
</dbReference>
<dbReference type="Gene3D" id="3.10.310.30">
    <property type="match status" value="1"/>
</dbReference>
<dbReference type="AlphaFoldDB" id="A0A1F4UR30"/>
<feature type="domain" description="DDH" evidence="1">
    <location>
        <begin position="17"/>
        <end position="164"/>
    </location>
</feature>
<proteinExistence type="predicted"/>
<dbReference type="PANTHER" id="PTHR47618:SF1">
    <property type="entry name" value="BIFUNCTIONAL OLIGORIBONUCLEASE AND PAP PHOSPHATASE NRNA"/>
    <property type="match status" value="1"/>
</dbReference>
<dbReference type="InterPro" id="IPR051319">
    <property type="entry name" value="Oligoribo/pAp-PDE_c-di-AMP_PDE"/>
</dbReference>
<sequence>MGTHKEKFLELAKTTNRIIITSHVSPDSDAIASCLSMYRWVKNNLPDKEVHIFYENLENADYNYLALYEKIEWVNNLPAKLKGGDMLVLLDGTPLHRFTKYPEEIKTDSYMTYCIDHHEPEENNHNYWITEPLTTSCCELVSRYFYTDKELEEKVAAETLLTGILADTGSFAFVDQRSTSVFIEAKRIVENGKIRIDELQRKISSIKPSEYELAKIFVANSKNVKIREDLPGLTYSYINKTGVENYTESEVSGGYHVFVTRFMRQIESYTWGFVITPTKDEYRISFRSSTGAPNVQKIVKEYFDGGGHIMASGGKLSLDAAKDTKEAAGVVLDRIKNAKIEIVPEN</sequence>
<gene>
    <name evidence="3" type="ORF">A2886_03390</name>
</gene>
<comment type="caution">
    <text evidence="3">The sequence shown here is derived from an EMBL/GenBank/DDBJ whole genome shotgun (WGS) entry which is preliminary data.</text>
</comment>
<dbReference type="InterPro" id="IPR038763">
    <property type="entry name" value="DHH_sf"/>
</dbReference>
<reference evidence="3 4" key="1">
    <citation type="journal article" date="2016" name="Nat. Commun.">
        <title>Thousands of microbial genomes shed light on interconnected biogeochemical processes in an aquifer system.</title>
        <authorList>
            <person name="Anantharaman K."/>
            <person name="Brown C.T."/>
            <person name="Hug L.A."/>
            <person name="Sharon I."/>
            <person name="Castelle C.J."/>
            <person name="Probst A.J."/>
            <person name="Thomas B.C."/>
            <person name="Singh A."/>
            <person name="Wilkins M.J."/>
            <person name="Karaoz U."/>
            <person name="Brodie E.L."/>
            <person name="Williams K.H."/>
            <person name="Hubbard S.S."/>
            <person name="Banfield J.F."/>
        </authorList>
    </citation>
    <scope>NUCLEOTIDE SEQUENCE [LARGE SCALE GENOMIC DNA]</scope>
</reference>
<dbReference type="InterPro" id="IPR003156">
    <property type="entry name" value="DHHA1_dom"/>
</dbReference>
<dbReference type="EMBL" id="MEVA01000009">
    <property type="protein sequence ID" value="OGC47441.1"/>
    <property type="molecule type" value="Genomic_DNA"/>
</dbReference>
<dbReference type="Pfam" id="PF01368">
    <property type="entry name" value="DHH"/>
    <property type="match status" value="1"/>
</dbReference>
<evidence type="ECO:0000259" key="2">
    <source>
        <dbReference type="Pfam" id="PF02272"/>
    </source>
</evidence>
<evidence type="ECO:0008006" key="5">
    <source>
        <dbReference type="Google" id="ProtNLM"/>
    </source>
</evidence>
<dbReference type="Pfam" id="PF02272">
    <property type="entry name" value="DHHA1"/>
    <property type="match status" value="1"/>
</dbReference>
<protein>
    <recommendedName>
        <fullName evidence="5">DDH domain-containing protein</fullName>
    </recommendedName>
</protein>
<feature type="domain" description="DHHA1" evidence="2">
    <location>
        <begin position="259"/>
        <end position="325"/>
    </location>
</feature>
<dbReference type="PANTHER" id="PTHR47618">
    <property type="entry name" value="BIFUNCTIONAL OLIGORIBONUCLEASE AND PAP PHOSPHATASE NRNA"/>
    <property type="match status" value="1"/>
</dbReference>
<dbReference type="Gene3D" id="3.90.1640.10">
    <property type="entry name" value="inorganic pyrophosphatase (n-terminal core)"/>
    <property type="match status" value="1"/>
</dbReference>
<accession>A0A1F4UR30</accession>
<evidence type="ECO:0000259" key="1">
    <source>
        <dbReference type="Pfam" id="PF01368"/>
    </source>
</evidence>
<evidence type="ECO:0000313" key="3">
    <source>
        <dbReference type="EMBL" id="OGC47441.1"/>
    </source>
</evidence>
<organism evidence="3 4">
    <name type="scientific">candidate division WWE3 bacterium RIFCSPHIGHO2_01_FULL_42_13</name>
    <dbReference type="NCBI Taxonomy" id="1802617"/>
    <lineage>
        <taxon>Bacteria</taxon>
        <taxon>Katanobacteria</taxon>
    </lineage>
</organism>
<dbReference type="GO" id="GO:0003676">
    <property type="term" value="F:nucleic acid binding"/>
    <property type="evidence" value="ECO:0007669"/>
    <property type="project" value="InterPro"/>
</dbReference>
<name>A0A1F4UR30_UNCKA</name>
<dbReference type="Proteomes" id="UP000176608">
    <property type="component" value="Unassembled WGS sequence"/>
</dbReference>